<dbReference type="CDD" id="cd14686">
    <property type="entry name" value="bZIP"/>
    <property type="match status" value="1"/>
</dbReference>
<dbReference type="OMA" id="FEFFWNN"/>
<feature type="compositionally biased region" description="Low complexity" evidence="7">
    <location>
        <begin position="591"/>
        <end position="611"/>
    </location>
</feature>
<protein>
    <recommendedName>
        <fullName evidence="8">SH3 domain-containing protein</fullName>
    </recommendedName>
</protein>
<dbReference type="Pfam" id="PF00018">
    <property type="entry name" value="SH3_1"/>
    <property type="match status" value="1"/>
</dbReference>
<dbReference type="Proteomes" id="UP000001396">
    <property type="component" value="Unassembled WGS sequence"/>
</dbReference>
<feature type="domain" description="SH3" evidence="8">
    <location>
        <begin position="296"/>
        <end position="355"/>
    </location>
</feature>
<reference evidence="9 10" key="1">
    <citation type="journal article" date="2011" name="Genome Res.">
        <title>Phylogeny-wide analysis of social amoeba genomes highlights ancient origins for complex intercellular communication.</title>
        <authorList>
            <person name="Heidel A.J."/>
            <person name="Lawal H.M."/>
            <person name="Felder M."/>
            <person name="Schilde C."/>
            <person name="Helps N.R."/>
            <person name="Tunggal B."/>
            <person name="Rivero F."/>
            <person name="John U."/>
            <person name="Schleicher M."/>
            <person name="Eichinger L."/>
            <person name="Platzer M."/>
            <person name="Noegel A.A."/>
            <person name="Schaap P."/>
            <person name="Gloeckner G."/>
        </authorList>
    </citation>
    <scope>NUCLEOTIDE SEQUENCE [LARGE SCALE GENOMIC DNA]</scope>
    <source>
        <strain evidence="10">ATCC 26659 / Pp 5 / PN500</strain>
    </source>
</reference>
<feature type="compositionally biased region" description="Low complexity" evidence="7">
    <location>
        <begin position="523"/>
        <end position="537"/>
    </location>
</feature>
<feature type="compositionally biased region" description="Low complexity" evidence="7">
    <location>
        <begin position="545"/>
        <end position="580"/>
    </location>
</feature>
<dbReference type="InterPro" id="IPR036028">
    <property type="entry name" value="SH3-like_dom_sf"/>
</dbReference>
<dbReference type="AlphaFoldDB" id="D3AWB6"/>
<proteinExistence type="predicted"/>
<dbReference type="RefSeq" id="XP_020438694.1">
    <property type="nucleotide sequence ID" value="XM_020571420.1"/>
</dbReference>
<dbReference type="PRINTS" id="PR01217">
    <property type="entry name" value="PRICHEXTENSN"/>
</dbReference>
<comment type="subcellular location">
    <subcellularLocation>
        <location evidence="1">Membrane</location>
        <topology evidence="1">Peripheral membrane protein</topology>
    </subcellularLocation>
</comment>
<evidence type="ECO:0000313" key="9">
    <source>
        <dbReference type="EMBL" id="EFA86589.1"/>
    </source>
</evidence>
<evidence type="ECO:0000256" key="5">
    <source>
        <dbReference type="PROSITE-ProRule" id="PRU00192"/>
    </source>
</evidence>
<evidence type="ECO:0000256" key="6">
    <source>
        <dbReference type="SAM" id="Coils"/>
    </source>
</evidence>
<dbReference type="SMART" id="SM00326">
    <property type="entry name" value="SH3"/>
    <property type="match status" value="2"/>
</dbReference>
<dbReference type="Pfam" id="PF07653">
    <property type="entry name" value="SH3_2"/>
    <property type="match status" value="1"/>
</dbReference>
<dbReference type="PANTHER" id="PTHR14167:SF81">
    <property type="entry name" value="ENDOPHILIN-A"/>
    <property type="match status" value="1"/>
</dbReference>
<dbReference type="FunCoup" id="D3AWB6">
    <property type="interactions" value="805"/>
</dbReference>
<dbReference type="STRING" id="670386.D3AWB6"/>
<evidence type="ECO:0000256" key="2">
    <source>
        <dbReference type="ARBA" id="ARBA00022443"/>
    </source>
</evidence>
<keyword evidence="3 6" id="KW-0175">Coiled coil</keyword>
<evidence type="ECO:0000313" key="10">
    <source>
        <dbReference type="Proteomes" id="UP000001396"/>
    </source>
</evidence>
<dbReference type="CDD" id="cd00174">
    <property type="entry name" value="SH3"/>
    <property type="match status" value="1"/>
</dbReference>
<evidence type="ECO:0000256" key="1">
    <source>
        <dbReference type="ARBA" id="ARBA00004170"/>
    </source>
</evidence>
<dbReference type="Gene3D" id="2.60.270.50">
    <property type="match status" value="1"/>
</dbReference>
<comment type="caution">
    <text evidence="9">The sequence shown here is derived from an EMBL/GenBank/DDBJ whole genome shotgun (WGS) entry which is preliminary data.</text>
</comment>
<feature type="coiled-coil region" evidence="6">
    <location>
        <begin position="173"/>
        <end position="271"/>
    </location>
</feature>
<dbReference type="SUPFAM" id="SSF50044">
    <property type="entry name" value="SH3-domain"/>
    <property type="match status" value="2"/>
</dbReference>
<feature type="coiled-coil region" evidence="6">
    <location>
        <begin position="624"/>
        <end position="659"/>
    </location>
</feature>
<dbReference type="GeneID" id="31355924"/>
<gene>
    <name evidence="9" type="ORF">PPL_00390</name>
</gene>
<dbReference type="InterPro" id="IPR050384">
    <property type="entry name" value="Endophilin_SH3RF"/>
</dbReference>
<organism evidence="9 10">
    <name type="scientific">Heterostelium pallidum (strain ATCC 26659 / Pp 5 / PN500)</name>
    <name type="common">Cellular slime mold</name>
    <name type="synonym">Polysphondylium pallidum</name>
    <dbReference type="NCBI Taxonomy" id="670386"/>
    <lineage>
        <taxon>Eukaryota</taxon>
        <taxon>Amoebozoa</taxon>
        <taxon>Evosea</taxon>
        <taxon>Eumycetozoa</taxon>
        <taxon>Dictyostelia</taxon>
        <taxon>Acytosteliales</taxon>
        <taxon>Acytosteliaceae</taxon>
        <taxon>Heterostelium</taxon>
    </lineage>
</organism>
<dbReference type="PRINTS" id="PR00452">
    <property type="entry name" value="SH3DOMAIN"/>
</dbReference>
<dbReference type="EMBL" id="ADBJ01000002">
    <property type="protein sequence ID" value="EFA86589.1"/>
    <property type="molecule type" value="Genomic_DNA"/>
</dbReference>
<dbReference type="InterPro" id="IPR001452">
    <property type="entry name" value="SH3_domain"/>
</dbReference>
<name>D3AWB6_HETP5</name>
<accession>D3AWB6</accession>
<feature type="region of interest" description="Disordered" evidence="7">
    <location>
        <begin position="489"/>
        <end position="611"/>
    </location>
</feature>
<dbReference type="InParanoid" id="D3AWB6"/>
<sequence>MDPLDEMNKSARSVRVSIHNTTAKKLVLKSHPLISGQWKVQPPDVIVPMSTIEFGSESTNILGGTEAGSIYGFEGGNDDGVFEFFWNNPYFGKRGFRRLPPIGYECDLKDFGQNNATLRFTIKEIDNGYLREVEDLEKDIKTLSTVINETDGAIKGMDKMKQVYQSQKDLKQATLVENNVKEKTKLLEELRLKRESLQNEITKIKQLESDPKFMEQNLNKLRENIDKTVRDRKAMEHMREVYEKQKDVNSIQGLDKQIEVKKKETDTLRKKEQKVIQKVIELKKQMGIGGTGVVLPAKKRVEALYQYEKSSEDEISISPGDIIEVIHDDNGEWLGGQLNGQAGYFPRSFVKFLEDEPVAAFGAPAESAQQDAAGGVATEQDFADLYPKARVIFDHTAADEGELNLKVGDTIAVYAWEDDYWWEGFIGSKSGYFPCNNVEWIEPEHDDTAIHSGTYSYYETTGESVPEEHTQTPAPTPVVVAPPTPAPTPVVVAPTPAPTPTPTPAPAKVLPKRELPSAPAQKPAVVHHTPAPAAPTSAPTPAPVAPVHHTPVVHHTPTPATVAPVHHTPTPTPAVSTPVVQQQPTPDTKKSPAVSTPTASSPTLSSASTPVSTAGFDKLLQPIIQELTKQLVDAHQKETQALQQRIAQLEKEVKELRESKGSPSIPSSKPAGTVTSFATVVSKAAPVVKKLFSLIG</sequence>
<keyword evidence="2 5" id="KW-0728">SH3 domain</keyword>
<feature type="domain" description="SH3" evidence="8">
    <location>
        <begin position="384"/>
        <end position="443"/>
    </location>
</feature>
<feature type="compositionally biased region" description="Pro residues" evidence="7">
    <location>
        <begin position="495"/>
        <end position="505"/>
    </location>
</feature>
<evidence type="ECO:0000256" key="3">
    <source>
        <dbReference type="ARBA" id="ARBA00023054"/>
    </source>
</evidence>
<keyword evidence="4" id="KW-0472">Membrane</keyword>
<evidence type="ECO:0000256" key="4">
    <source>
        <dbReference type="ARBA" id="ARBA00023136"/>
    </source>
</evidence>
<keyword evidence="10" id="KW-1185">Reference proteome</keyword>
<dbReference type="Gene3D" id="2.30.30.40">
    <property type="entry name" value="SH3 Domains"/>
    <property type="match status" value="2"/>
</dbReference>
<evidence type="ECO:0000256" key="7">
    <source>
        <dbReference type="SAM" id="MobiDB-lite"/>
    </source>
</evidence>
<evidence type="ECO:0000259" key="8">
    <source>
        <dbReference type="PROSITE" id="PS50002"/>
    </source>
</evidence>
<dbReference type="PANTHER" id="PTHR14167">
    <property type="entry name" value="SH3 DOMAIN-CONTAINING"/>
    <property type="match status" value="1"/>
</dbReference>
<dbReference type="PROSITE" id="PS50002">
    <property type="entry name" value="SH3"/>
    <property type="match status" value="2"/>
</dbReference>